<reference evidence="2 3" key="1">
    <citation type="submission" date="2016-07" db="EMBL/GenBank/DDBJ databases">
        <title>Genomic analysis of zinc-resistant bacterium Mucilaginibacter pedocola TBZ30.</title>
        <authorList>
            <person name="Huang J."/>
            <person name="Tang J."/>
        </authorList>
    </citation>
    <scope>NUCLEOTIDE SEQUENCE [LARGE SCALE GENOMIC DNA]</scope>
    <source>
        <strain evidence="2 3">TBZ30</strain>
    </source>
</reference>
<gene>
    <name evidence="2" type="ORF">BC343_09890</name>
</gene>
<feature type="transmembrane region" description="Helical" evidence="1">
    <location>
        <begin position="188"/>
        <end position="208"/>
    </location>
</feature>
<feature type="transmembrane region" description="Helical" evidence="1">
    <location>
        <begin position="63"/>
        <end position="82"/>
    </location>
</feature>
<dbReference type="RefSeq" id="WP_078349700.1">
    <property type="nucleotide sequence ID" value="NZ_MBTF01000034.1"/>
</dbReference>
<organism evidence="2 3">
    <name type="scientific">Mucilaginibacter pedocola</name>
    <dbReference type="NCBI Taxonomy" id="1792845"/>
    <lineage>
        <taxon>Bacteria</taxon>
        <taxon>Pseudomonadati</taxon>
        <taxon>Bacteroidota</taxon>
        <taxon>Sphingobacteriia</taxon>
        <taxon>Sphingobacteriales</taxon>
        <taxon>Sphingobacteriaceae</taxon>
        <taxon>Mucilaginibacter</taxon>
    </lineage>
</organism>
<feature type="transmembrane region" description="Helical" evidence="1">
    <location>
        <begin position="91"/>
        <end position="113"/>
    </location>
</feature>
<feature type="transmembrane region" description="Helical" evidence="1">
    <location>
        <begin position="152"/>
        <end position="176"/>
    </location>
</feature>
<dbReference type="AlphaFoldDB" id="A0A1S9PAG1"/>
<keyword evidence="3" id="KW-1185">Reference proteome</keyword>
<name>A0A1S9PAG1_9SPHI</name>
<comment type="caution">
    <text evidence="2">The sequence shown here is derived from an EMBL/GenBank/DDBJ whole genome shotgun (WGS) entry which is preliminary data.</text>
</comment>
<keyword evidence="1" id="KW-1133">Transmembrane helix</keyword>
<proteinExistence type="predicted"/>
<evidence type="ECO:0000313" key="2">
    <source>
        <dbReference type="EMBL" id="OOQ57973.1"/>
    </source>
</evidence>
<feature type="transmembrane region" description="Helical" evidence="1">
    <location>
        <begin position="30"/>
        <end position="51"/>
    </location>
</feature>
<evidence type="ECO:0000256" key="1">
    <source>
        <dbReference type="SAM" id="Phobius"/>
    </source>
</evidence>
<feature type="transmembrane region" description="Helical" evidence="1">
    <location>
        <begin position="6"/>
        <end position="23"/>
    </location>
</feature>
<protein>
    <submittedName>
        <fullName evidence="2">Uncharacterized protein</fullName>
    </submittedName>
</protein>
<keyword evidence="1" id="KW-0472">Membrane</keyword>
<dbReference type="EMBL" id="MBTF01000034">
    <property type="protein sequence ID" value="OOQ57973.1"/>
    <property type="molecule type" value="Genomic_DNA"/>
</dbReference>
<evidence type="ECO:0000313" key="3">
    <source>
        <dbReference type="Proteomes" id="UP000189739"/>
    </source>
</evidence>
<dbReference type="Proteomes" id="UP000189739">
    <property type="component" value="Unassembled WGS sequence"/>
</dbReference>
<dbReference type="OrthoDB" id="796404at2"/>
<accession>A0A1S9PAG1</accession>
<dbReference type="STRING" id="1792845.BC343_09890"/>
<keyword evidence="1" id="KW-0812">Transmembrane</keyword>
<sequence>MLSEVIIGSIPMLVALLLSILKYKKLEPKVLRFFTWLLLASFLIQLAGFYYSKYTHKSNHFIFNIQTLVVYSAYMGIFFSILQKKWLKRCAIVLLSAFVLIYFFRILFAGSLFKFDSEAGTIGELATLCCCLLYLSELLTAEERINFFTIPMFWITTGIMAGVIGDFIYIAFFDFIVANNLDPKGDKYALLVVILSFIQYSFFTIAFMPTPLWIKAKLFPPLP</sequence>